<evidence type="ECO:0008006" key="4">
    <source>
        <dbReference type="Google" id="ProtNLM"/>
    </source>
</evidence>
<accession>A0A8H7AHH8</accession>
<organism evidence="2 3">
    <name type="scientific">Endocarpon pusillum</name>
    <dbReference type="NCBI Taxonomy" id="364733"/>
    <lineage>
        <taxon>Eukaryota</taxon>
        <taxon>Fungi</taxon>
        <taxon>Dikarya</taxon>
        <taxon>Ascomycota</taxon>
        <taxon>Pezizomycotina</taxon>
        <taxon>Eurotiomycetes</taxon>
        <taxon>Chaetothyriomycetidae</taxon>
        <taxon>Verrucariales</taxon>
        <taxon>Verrucariaceae</taxon>
        <taxon>Endocarpon</taxon>
    </lineage>
</organism>
<evidence type="ECO:0000313" key="3">
    <source>
        <dbReference type="Proteomes" id="UP000606974"/>
    </source>
</evidence>
<evidence type="ECO:0000256" key="1">
    <source>
        <dbReference type="ARBA" id="ARBA00023002"/>
    </source>
</evidence>
<keyword evidence="3" id="KW-1185">Reference proteome</keyword>
<dbReference type="PANTHER" id="PTHR35870:SF1">
    <property type="entry name" value="PROTEIN, PUTATIVE (AFU_ORTHOLOGUE AFUA_5G03330)-RELATED"/>
    <property type="match status" value="1"/>
</dbReference>
<dbReference type="GO" id="GO:0016491">
    <property type="term" value="F:oxidoreductase activity"/>
    <property type="evidence" value="ECO:0007669"/>
    <property type="project" value="UniProtKB-KW"/>
</dbReference>
<dbReference type="EMBL" id="JAACFV010000114">
    <property type="protein sequence ID" value="KAF7505235.1"/>
    <property type="molecule type" value="Genomic_DNA"/>
</dbReference>
<dbReference type="OrthoDB" id="10004862at2759"/>
<dbReference type="AlphaFoldDB" id="A0A8H7AHH8"/>
<evidence type="ECO:0000313" key="2">
    <source>
        <dbReference type="EMBL" id="KAF7505235.1"/>
    </source>
</evidence>
<reference evidence="2" key="1">
    <citation type="submission" date="2020-02" db="EMBL/GenBank/DDBJ databases">
        <authorList>
            <person name="Palmer J.M."/>
        </authorList>
    </citation>
    <scope>NUCLEOTIDE SEQUENCE</scope>
    <source>
        <strain evidence="2">EPUS1.4</strain>
        <tissue evidence="2">Thallus</tissue>
    </source>
</reference>
<dbReference type="Proteomes" id="UP000606974">
    <property type="component" value="Unassembled WGS sequence"/>
</dbReference>
<dbReference type="PANTHER" id="PTHR35870">
    <property type="entry name" value="PROTEIN, PUTATIVE (AFU_ORTHOLOGUE AFUA_5G03330)-RELATED"/>
    <property type="match status" value="1"/>
</dbReference>
<dbReference type="Pfam" id="PF14027">
    <property type="entry name" value="Questin_oxidase"/>
    <property type="match status" value="1"/>
</dbReference>
<keyword evidence="1" id="KW-0560">Oxidoreductase</keyword>
<proteinExistence type="predicted"/>
<name>A0A8H7AHH8_9EURO</name>
<gene>
    <name evidence="2" type="ORF">GJ744_001098</name>
</gene>
<comment type="caution">
    <text evidence="2">The sequence shown here is derived from an EMBL/GenBank/DDBJ whole genome shotgun (WGS) entry which is preliminary data.</text>
</comment>
<protein>
    <recommendedName>
        <fullName evidence="4">Oxidoreductase AflY</fullName>
    </recommendedName>
</protein>
<dbReference type="InterPro" id="IPR025337">
    <property type="entry name" value="Questin_oxidase-like"/>
</dbReference>
<sequence length="466" mass="53502">MHLLRATPRHIFKSCSKSIATVTVSNQPLRSMATASHLELSTKDTGVFRGPVIHAESAKTASQVLQENHDKYHIFYNSDGFHNHIAHHVLTIFALGATKEDIQKAYDINKDYQRPRYPIREKVVQALSDKATFAKYLGQQEYFSDYEAFFQKEIDANGWEVVLNEHPFAHDEHADALLVRMYAGFLHPLIHLGFGMEFKQPAVIAEALAQAAIHDDWIGKFLLPAEKKANEEKSEKTLFDLIREIQANDKIVNAPHWEDGNKIRDGLLVRAPNEMIGLASQWQVKAEELEKRTAEMIMAAAYFTGTAQNPPKQIKFDFYYMHCINCSIFFSSFLKQEWLSTSNKIRLLEWKGRLDLAMYASRRAPKLLVNEITDYAPKQPSDWEQIFKRVDRHNDDGHTAKFIRALAHGQEACGPFEKEESWPIQGRAWLQLAHMVIDSVEDDGNHWVRSAGFPQAWEQFHDRATL</sequence>